<protein>
    <submittedName>
        <fullName evidence="4">Nitroreductase family protein</fullName>
    </submittedName>
</protein>
<name>A0ABW0QTQ1_9BACL</name>
<proteinExistence type="inferred from homology"/>
<feature type="domain" description="Nitroreductase" evidence="3">
    <location>
        <begin position="15"/>
        <end position="185"/>
    </location>
</feature>
<dbReference type="Pfam" id="PF00881">
    <property type="entry name" value="Nitroreductase"/>
    <property type="match status" value="1"/>
</dbReference>
<dbReference type="InterPro" id="IPR000415">
    <property type="entry name" value="Nitroreductase-like"/>
</dbReference>
<evidence type="ECO:0000256" key="1">
    <source>
        <dbReference type="ARBA" id="ARBA00007118"/>
    </source>
</evidence>
<dbReference type="RefSeq" id="WP_378109965.1">
    <property type="nucleotide sequence ID" value="NZ_JBHSNC010000005.1"/>
</dbReference>
<gene>
    <name evidence="4" type="ORF">ACFPQ4_01605</name>
</gene>
<evidence type="ECO:0000256" key="2">
    <source>
        <dbReference type="ARBA" id="ARBA00023002"/>
    </source>
</evidence>
<dbReference type="Gene3D" id="3.40.109.10">
    <property type="entry name" value="NADH Oxidase"/>
    <property type="match status" value="1"/>
</dbReference>
<organism evidence="4 5">
    <name type="scientific">Cohnella yongneupensis</name>
    <dbReference type="NCBI Taxonomy" id="425006"/>
    <lineage>
        <taxon>Bacteria</taxon>
        <taxon>Bacillati</taxon>
        <taxon>Bacillota</taxon>
        <taxon>Bacilli</taxon>
        <taxon>Bacillales</taxon>
        <taxon>Paenibacillaceae</taxon>
        <taxon>Cohnella</taxon>
    </lineage>
</organism>
<dbReference type="InterPro" id="IPR029479">
    <property type="entry name" value="Nitroreductase"/>
</dbReference>
<dbReference type="Proteomes" id="UP001596108">
    <property type="component" value="Unassembled WGS sequence"/>
</dbReference>
<evidence type="ECO:0000313" key="5">
    <source>
        <dbReference type="Proteomes" id="UP001596108"/>
    </source>
</evidence>
<dbReference type="SUPFAM" id="SSF55469">
    <property type="entry name" value="FMN-dependent nitroreductase-like"/>
    <property type="match status" value="1"/>
</dbReference>
<dbReference type="PANTHER" id="PTHR43673:SF10">
    <property type="entry name" value="NADH DEHYDROGENASE_NAD(P)H NITROREDUCTASE XCC3605-RELATED"/>
    <property type="match status" value="1"/>
</dbReference>
<dbReference type="PANTHER" id="PTHR43673">
    <property type="entry name" value="NAD(P)H NITROREDUCTASE YDGI-RELATED"/>
    <property type="match status" value="1"/>
</dbReference>
<reference evidence="5" key="1">
    <citation type="journal article" date="2019" name="Int. J. Syst. Evol. Microbiol.">
        <title>The Global Catalogue of Microorganisms (GCM) 10K type strain sequencing project: providing services to taxonomists for standard genome sequencing and annotation.</title>
        <authorList>
            <consortium name="The Broad Institute Genomics Platform"/>
            <consortium name="The Broad Institute Genome Sequencing Center for Infectious Disease"/>
            <person name="Wu L."/>
            <person name="Ma J."/>
        </authorList>
    </citation>
    <scope>NUCLEOTIDE SEQUENCE [LARGE SCALE GENOMIC DNA]</scope>
    <source>
        <strain evidence="5">CGMCC 1.18578</strain>
    </source>
</reference>
<accession>A0ABW0QTQ1</accession>
<dbReference type="CDD" id="cd03370">
    <property type="entry name" value="nitroreductase"/>
    <property type="match status" value="1"/>
</dbReference>
<keyword evidence="2" id="KW-0560">Oxidoreductase</keyword>
<keyword evidence="5" id="KW-1185">Reference proteome</keyword>
<dbReference type="EMBL" id="JBHSNC010000005">
    <property type="protein sequence ID" value="MFC5528153.1"/>
    <property type="molecule type" value="Genomic_DNA"/>
</dbReference>
<evidence type="ECO:0000313" key="4">
    <source>
        <dbReference type="EMBL" id="MFC5528153.1"/>
    </source>
</evidence>
<comment type="similarity">
    <text evidence="1">Belongs to the nitroreductase family.</text>
</comment>
<sequence length="206" mass="22556">MPQVTNQPLTVTEAIESRHSIRKFVQEAIPKQDLLELIRLAGLAPSAWNLQPWRFHIAADPAMKAKLQEAAYGQQQVTSASVVAVVASDMEDVLEKLADTVHPGLSAEKKEEETANLSAFFGSMSVEERGQWGLGQTYIALGFLLLAAEGMGYATVPMLGFDPNKVKDILNLPEHVKFAALVPIGRKAAEGYATHRHTVDRIAIFH</sequence>
<comment type="caution">
    <text evidence="4">The sequence shown here is derived from an EMBL/GenBank/DDBJ whole genome shotgun (WGS) entry which is preliminary data.</text>
</comment>
<evidence type="ECO:0000259" key="3">
    <source>
        <dbReference type="Pfam" id="PF00881"/>
    </source>
</evidence>